<keyword evidence="3" id="KW-1185">Reference proteome</keyword>
<evidence type="ECO:0000256" key="1">
    <source>
        <dbReference type="SAM" id="SignalP"/>
    </source>
</evidence>
<dbReference type="OrthoDB" id="6371025at2759"/>
<sequence length="160" mass="17379">MEKTHLITKYQLSNNSSSSFNMYKSMSLLVLVALAACVVSMETQDQETAEQYFRIHGVYPSWYQYGATAFNGVRSYPYTGYPAATAYTGYPVAGFPTAAYPTAAYPTAFAGVKNVVSPYAYSYGYNTYPYGYNAYPFASPYGAYGAVPYVAAAPAAVKTA</sequence>
<dbReference type="EMBL" id="CAKKLH010000190">
    <property type="protein sequence ID" value="CAH0105570.1"/>
    <property type="molecule type" value="Genomic_DNA"/>
</dbReference>
<feature type="signal peptide" evidence="1">
    <location>
        <begin position="1"/>
        <end position="40"/>
    </location>
</feature>
<evidence type="ECO:0000313" key="3">
    <source>
        <dbReference type="Proteomes" id="UP000789390"/>
    </source>
</evidence>
<dbReference type="AlphaFoldDB" id="A0A8J2WFQ8"/>
<keyword evidence="1" id="KW-0732">Signal</keyword>
<reference evidence="2" key="1">
    <citation type="submission" date="2021-11" db="EMBL/GenBank/DDBJ databases">
        <authorList>
            <person name="Schell T."/>
        </authorList>
    </citation>
    <scope>NUCLEOTIDE SEQUENCE</scope>
    <source>
        <strain evidence="2">M5</strain>
    </source>
</reference>
<evidence type="ECO:0000313" key="2">
    <source>
        <dbReference type="EMBL" id="CAH0105570.1"/>
    </source>
</evidence>
<dbReference type="Proteomes" id="UP000789390">
    <property type="component" value="Unassembled WGS sequence"/>
</dbReference>
<proteinExistence type="predicted"/>
<protein>
    <submittedName>
        <fullName evidence="2">Uncharacterized protein</fullName>
    </submittedName>
</protein>
<comment type="caution">
    <text evidence="2">The sequence shown here is derived from an EMBL/GenBank/DDBJ whole genome shotgun (WGS) entry which is preliminary data.</text>
</comment>
<accession>A0A8J2WFQ8</accession>
<name>A0A8J2WFQ8_9CRUS</name>
<organism evidence="2 3">
    <name type="scientific">Daphnia galeata</name>
    <dbReference type="NCBI Taxonomy" id="27404"/>
    <lineage>
        <taxon>Eukaryota</taxon>
        <taxon>Metazoa</taxon>
        <taxon>Ecdysozoa</taxon>
        <taxon>Arthropoda</taxon>
        <taxon>Crustacea</taxon>
        <taxon>Branchiopoda</taxon>
        <taxon>Diplostraca</taxon>
        <taxon>Cladocera</taxon>
        <taxon>Anomopoda</taxon>
        <taxon>Daphniidae</taxon>
        <taxon>Daphnia</taxon>
    </lineage>
</organism>
<gene>
    <name evidence="2" type="ORF">DGAL_LOCUS8626</name>
</gene>
<feature type="chain" id="PRO_5035240432" evidence="1">
    <location>
        <begin position="41"/>
        <end position="160"/>
    </location>
</feature>